<evidence type="ECO:0000256" key="4">
    <source>
        <dbReference type="ARBA" id="ARBA00022777"/>
    </source>
</evidence>
<dbReference type="FunFam" id="3.30.230.10:FF:000046">
    <property type="entry name" value="galactokinase-like isoform X1"/>
    <property type="match status" value="1"/>
</dbReference>
<comment type="similarity">
    <text evidence="1">Belongs to the GHMP kinase family. GalK subfamily.</text>
</comment>
<sequence>MAAKHEELPIPIYSTLDPVYGEGSQLEEAQLRFDMLKSKFTQVFGRSPDVFARSPGRMNLIGEHIDYEGYSVLPMAIRQDTIIAIAKNESEKLLRIANVNDAKYTMCTYPADPVQEIDLKNHKWGHYFICGYKGYHEYAKSKGVDVGEPVGLDIMVDGTVPTGSGLSSSAAFVCSSTIAIMATFGENFPKKEIAQLTCECERHIGTQSGGMDQAISIMAKPGFAELIDFNPIRATDVQLPAGGTFVIAHSLAESQKAVTAATNYNNRVVECRLAAIVLGIKLGMKPQEAISKVKTLSDVEGLCVSFASSRGSSDPVIAVKELLHEEPYTTEDIEKITEEELPSVLGHSPSSLDVLKVAKHFKLYQRASHVYSEAKRVYAFKDTVSSNLSDEAKLKKLGDLMNESHYSCSVLYECSCPELEELVKICRDNNALGARLTGAGWGGCAVALVKEGIVPQFILNLKEGFYQSRIERGLISKNDLGLYLFASKPSSGAAIFKF</sequence>
<dbReference type="PROSITE" id="PS00106">
    <property type="entry name" value="GALACTOKINASE"/>
    <property type="match status" value="1"/>
</dbReference>
<dbReference type="AlphaFoldDB" id="A0A218WF22"/>
<gene>
    <name evidence="9" type="ORF">CDL15_Pgr011216</name>
    <name evidence="10" type="ORF">CRG98_006810</name>
</gene>
<dbReference type="STRING" id="22663.A0A218WF22"/>
<reference evidence="10 12" key="3">
    <citation type="submission" date="2017-11" db="EMBL/GenBank/DDBJ databases">
        <title>De-novo sequencing of pomegranate (Punica granatum L.) genome.</title>
        <authorList>
            <person name="Akparov Z."/>
            <person name="Amiraslanov A."/>
            <person name="Hajiyeva S."/>
            <person name="Abbasov M."/>
            <person name="Kaur K."/>
            <person name="Hamwieh A."/>
            <person name="Solovyev V."/>
            <person name="Salamov A."/>
            <person name="Braich B."/>
            <person name="Kosarev P."/>
            <person name="Mahmoud A."/>
            <person name="Hajiyev E."/>
            <person name="Babayeva S."/>
            <person name="Izzatullayeva V."/>
            <person name="Mammadov A."/>
            <person name="Mammadov A."/>
            <person name="Sharifova S."/>
            <person name="Ojaghi J."/>
            <person name="Eynullazada K."/>
            <person name="Bayramov B."/>
            <person name="Abdulazimova A."/>
            <person name="Shahmuradov I."/>
        </authorList>
    </citation>
    <scope>NUCLEOTIDE SEQUENCE [LARGE SCALE GENOMIC DNA]</scope>
    <source>
        <strain evidence="10">AG2017</strain>
        <strain evidence="12">cv. AG2017</strain>
        <tissue evidence="10">Leaf</tissue>
    </source>
</reference>
<dbReference type="PRINTS" id="PR00473">
    <property type="entry name" value="GALCTOKINASE"/>
</dbReference>
<dbReference type="GO" id="GO:0004335">
    <property type="term" value="F:galactokinase activity"/>
    <property type="evidence" value="ECO:0007669"/>
    <property type="project" value="InterPro"/>
</dbReference>
<keyword evidence="2" id="KW-0808">Transferase</keyword>
<feature type="domain" description="GHMP kinase C-terminal" evidence="7">
    <location>
        <begin position="394"/>
        <end position="465"/>
    </location>
</feature>
<evidence type="ECO:0000256" key="2">
    <source>
        <dbReference type="ARBA" id="ARBA00022679"/>
    </source>
</evidence>
<keyword evidence="3" id="KW-0547">Nucleotide-binding</keyword>
<evidence type="ECO:0000259" key="8">
    <source>
        <dbReference type="Pfam" id="PF10509"/>
    </source>
</evidence>
<dbReference type="GO" id="GO:0005524">
    <property type="term" value="F:ATP binding"/>
    <property type="evidence" value="ECO:0007669"/>
    <property type="project" value="UniProtKB-KW"/>
</dbReference>
<keyword evidence="4" id="KW-0418">Kinase</keyword>
<dbReference type="SUPFAM" id="SSF54211">
    <property type="entry name" value="Ribosomal protein S5 domain 2-like"/>
    <property type="match status" value="1"/>
</dbReference>
<evidence type="ECO:0000256" key="3">
    <source>
        <dbReference type="ARBA" id="ARBA00022741"/>
    </source>
</evidence>
<dbReference type="InterPro" id="IPR006203">
    <property type="entry name" value="GHMP_knse_ATP-bd_CS"/>
</dbReference>
<dbReference type="PROSITE" id="PS00627">
    <property type="entry name" value="GHMP_KINASES_ATP"/>
    <property type="match status" value="1"/>
</dbReference>
<dbReference type="NCBIfam" id="TIGR00131">
    <property type="entry name" value="gal_kin"/>
    <property type="match status" value="1"/>
</dbReference>
<dbReference type="Proteomes" id="UP000197138">
    <property type="component" value="Unassembled WGS sequence"/>
</dbReference>
<dbReference type="PRINTS" id="PR00959">
    <property type="entry name" value="MEVGALKINASE"/>
</dbReference>
<reference evidence="11" key="1">
    <citation type="journal article" date="2017" name="Plant J.">
        <title>The pomegranate (Punica granatum L.) genome and the genomics of punicalagin biosynthesis.</title>
        <authorList>
            <person name="Qin G."/>
            <person name="Xu C."/>
            <person name="Ming R."/>
            <person name="Tang H."/>
            <person name="Guyot R."/>
            <person name="Kramer E.M."/>
            <person name="Hu Y."/>
            <person name="Yi X."/>
            <person name="Qi Y."/>
            <person name="Xu X."/>
            <person name="Gao Z."/>
            <person name="Pan H."/>
            <person name="Jian J."/>
            <person name="Tian Y."/>
            <person name="Yue Z."/>
            <person name="Xu Y."/>
        </authorList>
    </citation>
    <scope>NUCLEOTIDE SEQUENCE [LARGE SCALE GENOMIC DNA]</scope>
    <source>
        <strain evidence="11">cv. Dabenzi</strain>
    </source>
</reference>
<evidence type="ECO:0000313" key="10">
    <source>
        <dbReference type="EMBL" id="PKI72830.1"/>
    </source>
</evidence>
<dbReference type="EMBL" id="PGOL01000308">
    <property type="protein sequence ID" value="PKI72830.1"/>
    <property type="molecule type" value="Genomic_DNA"/>
</dbReference>
<dbReference type="OrthoDB" id="187738at2759"/>
<dbReference type="InterPro" id="IPR019741">
    <property type="entry name" value="Galactokinase_CS"/>
</dbReference>
<dbReference type="SUPFAM" id="SSF55060">
    <property type="entry name" value="GHMP Kinase, C-terminal domain"/>
    <property type="match status" value="1"/>
</dbReference>
<evidence type="ECO:0000256" key="5">
    <source>
        <dbReference type="ARBA" id="ARBA00022840"/>
    </source>
</evidence>
<dbReference type="Pfam" id="PF10509">
    <property type="entry name" value="GalKase_gal_bdg"/>
    <property type="match status" value="1"/>
</dbReference>
<dbReference type="PIRSF" id="PIRSF000530">
    <property type="entry name" value="Galactokinase"/>
    <property type="match status" value="1"/>
</dbReference>
<evidence type="ECO:0000313" key="9">
    <source>
        <dbReference type="EMBL" id="OWM71089.1"/>
    </source>
</evidence>
<dbReference type="Pfam" id="PF08544">
    <property type="entry name" value="GHMP_kinases_C"/>
    <property type="match status" value="1"/>
</dbReference>
<reference evidence="9" key="2">
    <citation type="submission" date="2017-06" db="EMBL/GenBank/DDBJ databases">
        <title>The pomegranate genome and the genomics of punicalagin biosynthesis.</title>
        <authorList>
            <person name="Xu C."/>
        </authorList>
    </citation>
    <scope>NUCLEOTIDE SEQUENCE [LARGE SCALE GENOMIC DNA]</scope>
    <source>
        <tissue evidence="9">Fresh leaf</tissue>
    </source>
</reference>
<dbReference type="InterPro" id="IPR014721">
    <property type="entry name" value="Ribsml_uS5_D2-typ_fold_subgr"/>
</dbReference>
<dbReference type="GO" id="GO:0006012">
    <property type="term" value="P:galactose metabolic process"/>
    <property type="evidence" value="ECO:0007669"/>
    <property type="project" value="InterPro"/>
</dbReference>
<proteinExistence type="inferred from homology"/>
<dbReference type="InterPro" id="IPR019539">
    <property type="entry name" value="GalKase_N"/>
</dbReference>
<dbReference type="EMBL" id="MTKT01004486">
    <property type="protein sequence ID" value="OWM71089.1"/>
    <property type="molecule type" value="Genomic_DNA"/>
</dbReference>
<name>A0A218WF22_PUNGR</name>
<evidence type="ECO:0000313" key="12">
    <source>
        <dbReference type="Proteomes" id="UP000233551"/>
    </source>
</evidence>
<comment type="caution">
    <text evidence="9">The sequence shown here is derived from an EMBL/GenBank/DDBJ whole genome shotgun (WGS) entry which is preliminary data.</text>
</comment>
<feature type="domain" description="GHMP kinase N-terminal" evidence="6">
    <location>
        <begin position="143"/>
        <end position="219"/>
    </location>
</feature>
<dbReference type="InterPro" id="IPR020568">
    <property type="entry name" value="Ribosomal_Su5_D2-typ_SF"/>
</dbReference>
<dbReference type="InterPro" id="IPR000705">
    <property type="entry name" value="Galactokinase"/>
</dbReference>
<dbReference type="Gene3D" id="3.30.230.10">
    <property type="match status" value="1"/>
</dbReference>
<dbReference type="InterPro" id="IPR006204">
    <property type="entry name" value="GHMP_kinase_N_dom"/>
</dbReference>
<dbReference type="GeneID" id="116209300"/>
<dbReference type="PANTHER" id="PTHR10457">
    <property type="entry name" value="MEVALONATE KINASE/GALACTOKINASE"/>
    <property type="match status" value="1"/>
</dbReference>
<dbReference type="GO" id="GO:0005829">
    <property type="term" value="C:cytosol"/>
    <property type="evidence" value="ECO:0007669"/>
    <property type="project" value="TreeGrafter"/>
</dbReference>
<dbReference type="Gene3D" id="1.20.1440.340">
    <property type="match status" value="1"/>
</dbReference>
<evidence type="ECO:0000256" key="1">
    <source>
        <dbReference type="ARBA" id="ARBA00006566"/>
    </source>
</evidence>
<accession>A0A218WF22</accession>
<organism evidence="9 11">
    <name type="scientific">Punica granatum</name>
    <name type="common">Pomegranate</name>
    <dbReference type="NCBI Taxonomy" id="22663"/>
    <lineage>
        <taxon>Eukaryota</taxon>
        <taxon>Viridiplantae</taxon>
        <taxon>Streptophyta</taxon>
        <taxon>Embryophyta</taxon>
        <taxon>Tracheophyta</taxon>
        <taxon>Spermatophyta</taxon>
        <taxon>Magnoliopsida</taxon>
        <taxon>eudicotyledons</taxon>
        <taxon>Gunneridae</taxon>
        <taxon>Pentapetalae</taxon>
        <taxon>rosids</taxon>
        <taxon>malvids</taxon>
        <taxon>Myrtales</taxon>
        <taxon>Lythraceae</taxon>
        <taxon>Punica</taxon>
    </lineage>
</organism>
<dbReference type="FunFam" id="1.20.1440.340:FF:000002">
    <property type="entry name" value="Galactokinase"/>
    <property type="match status" value="1"/>
</dbReference>
<dbReference type="Gene3D" id="3.30.70.3170">
    <property type="match status" value="1"/>
</dbReference>
<dbReference type="InterPro" id="IPR013750">
    <property type="entry name" value="GHMP_kinase_C_dom"/>
</dbReference>
<evidence type="ECO:0000313" key="11">
    <source>
        <dbReference type="Proteomes" id="UP000197138"/>
    </source>
</evidence>
<protein>
    <submittedName>
        <fullName evidence="9">Uncharacterized protein</fullName>
    </submittedName>
</protein>
<keyword evidence="12" id="KW-1185">Reference proteome</keyword>
<dbReference type="PANTHER" id="PTHR10457:SF7">
    <property type="entry name" value="GALACTOKINASE-RELATED"/>
    <property type="match status" value="1"/>
</dbReference>
<dbReference type="InterPro" id="IPR036554">
    <property type="entry name" value="GHMP_kinase_C_sf"/>
</dbReference>
<keyword evidence="5" id="KW-0067">ATP-binding</keyword>
<evidence type="ECO:0000259" key="6">
    <source>
        <dbReference type="Pfam" id="PF00288"/>
    </source>
</evidence>
<dbReference type="Proteomes" id="UP000233551">
    <property type="component" value="Unassembled WGS sequence"/>
</dbReference>
<dbReference type="InterPro" id="IPR006206">
    <property type="entry name" value="Mevalonate/galactokinase"/>
</dbReference>
<feature type="domain" description="Galactokinase N-terminal" evidence="8">
    <location>
        <begin position="39"/>
        <end position="87"/>
    </location>
</feature>
<dbReference type="Pfam" id="PF00288">
    <property type="entry name" value="GHMP_kinases_N"/>
    <property type="match status" value="1"/>
</dbReference>
<evidence type="ECO:0000259" key="7">
    <source>
        <dbReference type="Pfam" id="PF08544"/>
    </source>
</evidence>